<dbReference type="AlphaFoldDB" id="A0AAV4SIZ4"/>
<sequence>MDLTWSECVCPKFLQNKKSAFIAATQLLRSHLYRVNTLQRTMAKRVRRNVASEQTTPFQSFPLLHSRNAGGISCAPKALRILKNSCPTARLSGNPLPRCPDRWVFRKVIRHNNGIGDEWRECVCSYKIKKQIGFIATPCKQQQQHPKIEEQWLKRNLASEQSTPFQSFPLLRSRNIIRSESSPDAEK</sequence>
<gene>
    <name evidence="1" type="ORF">CDAR_602001</name>
</gene>
<reference evidence="1 2" key="1">
    <citation type="submission" date="2021-06" db="EMBL/GenBank/DDBJ databases">
        <title>Caerostris darwini draft genome.</title>
        <authorList>
            <person name="Kono N."/>
            <person name="Arakawa K."/>
        </authorList>
    </citation>
    <scope>NUCLEOTIDE SEQUENCE [LARGE SCALE GENOMIC DNA]</scope>
</reference>
<protein>
    <submittedName>
        <fullName evidence="1">Uncharacterized protein</fullName>
    </submittedName>
</protein>
<dbReference type="Proteomes" id="UP001054837">
    <property type="component" value="Unassembled WGS sequence"/>
</dbReference>
<keyword evidence="2" id="KW-1185">Reference proteome</keyword>
<evidence type="ECO:0000313" key="2">
    <source>
        <dbReference type="Proteomes" id="UP001054837"/>
    </source>
</evidence>
<evidence type="ECO:0000313" key="1">
    <source>
        <dbReference type="EMBL" id="GIY33166.1"/>
    </source>
</evidence>
<accession>A0AAV4SIZ4</accession>
<comment type="caution">
    <text evidence="1">The sequence shown here is derived from an EMBL/GenBank/DDBJ whole genome shotgun (WGS) entry which is preliminary data.</text>
</comment>
<dbReference type="EMBL" id="BPLQ01007908">
    <property type="protein sequence ID" value="GIY33166.1"/>
    <property type="molecule type" value="Genomic_DNA"/>
</dbReference>
<organism evidence="1 2">
    <name type="scientific">Caerostris darwini</name>
    <dbReference type="NCBI Taxonomy" id="1538125"/>
    <lineage>
        <taxon>Eukaryota</taxon>
        <taxon>Metazoa</taxon>
        <taxon>Ecdysozoa</taxon>
        <taxon>Arthropoda</taxon>
        <taxon>Chelicerata</taxon>
        <taxon>Arachnida</taxon>
        <taxon>Araneae</taxon>
        <taxon>Araneomorphae</taxon>
        <taxon>Entelegynae</taxon>
        <taxon>Araneoidea</taxon>
        <taxon>Araneidae</taxon>
        <taxon>Caerostris</taxon>
    </lineage>
</organism>
<name>A0AAV4SIZ4_9ARAC</name>
<proteinExistence type="predicted"/>